<dbReference type="CDD" id="cd18084">
    <property type="entry name" value="RsmE-like"/>
    <property type="match status" value="1"/>
</dbReference>
<dbReference type="GO" id="GO:0008168">
    <property type="term" value="F:methyltransferase activity"/>
    <property type="evidence" value="ECO:0007669"/>
    <property type="project" value="UniProtKB-KW"/>
</dbReference>
<evidence type="ECO:0000256" key="3">
    <source>
        <dbReference type="ARBA" id="ARBA00012328"/>
    </source>
</evidence>
<keyword evidence="9 12" id="KW-0949">S-adenosyl-L-methionine</keyword>
<comment type="similarity">
    <text evidence="2 12">Belongs to the RNA methyltransferase RsmE family.</text>
</comment>
<dbReference type="PANTHER" id="PTHR30027">
    <property type="entry name" value="RIBOSOMAL RNA SMALL SUBUNIT METHYLTRANSFERASE E"/>
    <property type="match status" value="1"/>
</dbReference>
<protein>
    <recommendedName>
        <fullName evidence="4 12">Ribosomal RNA small subunit methyltransferase E</fullName>
        <ecNumber evidence="3 12">2.1.1.193</ecNumber>
    </recommendedName>
</protein>
<evidence type="ECO:0000256" key="4">
    <source>
        <dbReference type="ARBA" id="ARBA00013673"/>
    </source>
</evidence>
<dbReference type="Proteomes" id="UP001597347">
    <property type="component" value="Unassembled WGS sequence"/>
</dbReference>
<evidence type="ECO:0000256" key="6">
    <source>
        <dbReference type="ARBA" id="ARBA00022552"/>
    </source>
</evidence>
<keyword evidence="5 12" id="KW-0963">Cytoplasm</keyword>
<dbReference type="NCBIfam" id="TIGR00046">
    <property type="entry name" value="RsmE family RNA methyltransferase"/>
    <property type="match status" value="1"/>
</dbReference>
<feature type="domain" description="Ribosomal RNA small subunit methyltransferase E methyltransferase" evidence="13">
    <location>
        <begin position="72"/>
        <end position="226"/>
    </location>
</feature>
<evidence type="ECO:0000256" key="8">
    <source>
        <dbReference type="ARBA" id="ARBA00022679"/>
    </source>
</evidence>
<dbReference type="GO" id="GO:0032259">
    <property type="term" value="P:methylation"/>
    <property type="evidence" value="ECO:0007669"/>
    <property type="project" value="UniProtKB-KW"/>
</dbReference>
<evidence type="ECO:0000256" key="2">
    <source>
        <dbReference type="ARBA" id="ARBA00005528"/>
    </source>
</evidence>
<dbReference type="Gene3D" id="3.40.1280.10">
    <property type="match status" value="1"/>
</dbReference>
<dbReference type="InterPro" id="IPR029028">
    <property type="entry name" value="Alpha/beta_knot_MTases"/>
</dbReference>
<evidence type="ECO:0000256" key="7">
    <source>
        <dbReference type="ARBA" id="ARBA00022603"/>
    </source>
</evidence>
<dbReference type="PIRSF" id="PIRSF015601">
    <property type="entry name" value="MTase_slr0722"/>
    <property type="match status" value="1"/>
</dbReference>
<comment type="caution">
    <text evidence="15">The sequence shown here is derived from an EMBL/GenBank/DDBJ whole genome shotgun (WGS) entry which is preliminary data.</text>
</comment>
<evidence type="ECO:0000259" key="14">
    <source>
        <dbReference type="Pfam" id="PF20260"/>
    </source>
</evidence>
<dbReference type="InterPro" id="IPR015947">
    <property type="entry name" value="PUA-like_sf"/>
</dbReference>
<name>A0ABW4LF81_9MICO</name>
<proteinExistence type="inferred from homology"/>
<dbReference type="Pfam" id="PF20260">
    <property type="entry name" value="PUA_4"/>
    <property type="match status" value="1"/>
</dbReference>
<organism evidence="15 16">
    <name type="scientific">Amnibacterium endophyticum</name>
    <dbReference type="NCBI Taxonomy" id="2109337"/>
    <lineage>
        <taxon>Bacteria</taxon>
        <taxon>Bacillati</taxon>
        <taxon>Actinomycetota</taxon>
        <taxon>Actinomycetes</taxon>
        <taxon>Micrococcales</taxon>
        <taxon>Microbacteriaceae</taxon>
        <taxon>Amnibacterium</taxon>
    </lineage>
</organism>
<comment type="function">
    <text evidence="10 12">Specifically methylates the N3 position of the uracil ring of uridine 1498 (m3U1498) in 16S rRNA. Acts on the fully assembled 30S ribosomal subunit.</text>
</comment>
<dbReference type="NCBIfam" id="NF008693">
    <property type="entry name" value="PRK11713.2-3"/>
    <property type="match status" value="1"/>
</dbReference>
<dbReference type="RefSeq" id="WP_377935038.1">
    <property type="nucleotide sequence ID" value="NZ_JBHUEA010000017.1"/>
</dbReference>
<dbReference type="SUPFAM" id="SSF88697">
    <property type="entry name" value="PUA domain-like"/>
    <property type="match status" value="1"/>
</dbReference>
<gene>
    <name evidence="15" type="ORF">ACFSBI_11500</name>
</gene>
<comment type="catalytic activity">
    <reaction evidence="11 12">
        <text>uridine(1498) in 16S rRNA + S-adenosyl-L-methionine = N(3)-methyluridine(1498) in 16S rRNA + S-adenosyl-L-homocysteine + H(+)</text>
        <dbReference type="Rhea" id="RHEA:42920"/>
        <dbReference type="Rhea" id="RHEA-COMP:10283"/>
        <dbReference type="Rhea" id="RHEA-COMP:10284"/>
        <dbReference type="ChEBI" id="CHEBI:15378"/>
        <dbReference type="ChEBI" id="CHEBI:57856"/>
        <dbReference type="ChEBI" id="CHEBI:59789"/>
        <dbReference type="ChEBI" id="CHEBI:65315"/>
        <dbReference type="ChEBI" id="CHEBI:74502"/>
        <dbReference type="EC" id="2.1.1.193"/>
    </reaction>
</comment>
<dbReference type="SUPFAM" id="SSF75217">
    <property type="entry name" value="alpha/beta knot"/>
    <property type="match status" value="1"/>
</dbReference>
<accession>A0ABW4LF81</accession>
<keyword evidence="8 12" id="KW-0808">Transferase</keyword>
<evidence type="ECO:0000259" key="13">
    <source>
        <dbReference type="Pfam" id="PF04452"/>
    </source>
</evidence>
<evidence type="ECO:0000256" key="5">
    <source>
        <dbReference type="ARBA" id="ARBA00022490"/>
    </source>
</evidence>
<evidence type="ECO:0000313" key="15">
    <source>
        <dbReference type="EMBL" id="MFD1722175.1"/>
    </source>
</evidence>
<dbReference type="Pfam" id="PF04452">
    <property type="entry name" value="Methyltrans_RNA"/>
    <property type="match status" value="1"/>
</dbReference>
<evidence type="ECO:0000256" key="11">
    <source>
        <dbReference type="ARBA" id="ARBA00047944"/>
    </source>
</evidence>
<evidence type="ECO:0000256" key="1">
    <source>
        <dbReference type="ARBA" id="ARBA00004496"/>
    </source>
</evidence>
<comment type="subcellular location">
    <subcellularLocation>
        <location evidence="1 12">Cytoplasm</location>
    </subcellularLocation>
</comment>
<dbReference type="InterPro" id="IPR046887">
    <property type="entry name" value="RsmE_PUA-like"/>
</dbReference>
<reference evidence="16" key="1">
    <citation type="journal article" date="2019" name="Int. J. Syst. Evol. Microbiol.">
        <title>The Global Catalogue of Microorganisms (GCM) 10K type strain sequencing project: providing services to taxonomists for standard genome sequencing and annotation.</title>
        <authorList>
            <consortium name="The Broad Institute Genomics Platform"/>
            <consortium name="The Broad Institute Genome Sequencing Center for Infectious Disease"/>
            <person name="Wu L."/>
            <person name="Ma J."/>
        </authorList>
    </citation>
    <scope>NUCLEOTIDE SEQUENCE [LARGE SCALE GENOMIC DNA]</scope>
    <source>
        <strain evidence="16">CGMCC 1.12471</strain>
    </source>
</reference>
<dbReference type="InterPro" id="IPR029026">
    <property type="entry name" value="tRNA_m1G_MTases_N"/>
</dbReference>
<sequence length="232" mass="24238">MAHFYLATALSAEHAELTGEEARHAAQVARLRAGERVVVGDGRGRTADAEAVAVARDRVELRVLDLREEPEPSPRITLVQALAKGGRDEQAVQAAVELGVAAIVPWQATRSVSRWTGAKVESGRERWAAIAREAGKQAMRPWAAEVLPLRSTAEVAALPGLVVLEPGAPVRIADLPPGDATLVVGPEGGIAPEELAAFDAAGAARARLGPHVLRTSTAGPAALAALLAPRWP</sequence>
<feature type="domain" description="Ribosomal RNA small subunit methyltransferase E PUA-like" evidence="14">
    <location>
        <begin position="17"/>
        <end position="64"/>
    </location>
</feature>
<dbReference type="EMBL" id="JBHUEA010000017">
    <property type="protein sequence ID" value="MFD1722175.1"/>
    <property type="molecule type" value="Genomic_DNA"/>
</dbReference>
<evidence type="ECO:0000256" key="9">
    <source>
        <dbReference type="ARBA" id="ARBA00022691"/>
    </source>
</evidence>
<evidence type="ECO:0000256" key="12">
    <source>
        <dbReference type="PIRNR" id="PIRNR015601"/>
    </source>
</evidence>
<dbReference type="EC" id="2.1.1.193" evidence="3 12"/>
<evidence type="ECO:0000256" key="10">
    <source>
        <dbReference type="ARBA" id="ARBA00025699"/>
    </source>
</evidence>
<dbReference type="InterPro" id="IPR006700">
    <property type="entry name" value="RsmE"/>
</dbReference>
<dbReference type="InterPro" id="IPR046886">
    <property type="entry name" value="RsmE_MTase_dom"/>
</dbReference>
<evidence type="ECO:0000313" key="16">
    <source>
        <dbReference type="Proteomes" id="UP001597347"/>
    </source>
</evidence>
<keyword evidence="16" id="KW-1185">Reference proteome</keyword>
<dbReference type="PANTHER" id="PTHR30027:SF3">
    <property type="entry name" value="16S RRNA (URACIL(1498)-N(3))-METHYLTRANSFERASE"/>
    <property type="match status" value="1"/>
</dbReference>
<keyword evidence="6 12" id="KW-0698">rRNA processing</keyword>
<keyword evidence="7 12" id="KW-0489">Methyltransferase</keyword>